<dbReference type="GO" id="GO:0045881">
    <property type="term" value="P:positive regulation of sporulation resulting in formation of a cellular spore"/>
    <property type="evidence" value="ECO:0007669"/>
    <property type="project" value="InterPro"/>
</dbReference>
<name>A0A4R6BWY9_9STAP</name>
<evidence type="ECO:0000313" key="3">
    <source>
        <dbReference type="EMBL" id="TDM13019.1"/>
    </source>
</evidence>
<comment type="caution">
    <text evidence="3">The sequence shown here is derived from an EMBL/GenBank/DDBJ whole genome shotgun (WGS) entry which is preliminary data.</text>
</comment>
<feature type="transmembrane region" description="Helical" evidence="2">
    <location>
        <begin position="170"/>
        <end position="189"/>
    </location>
</feature>
<evidence type="ECO:0008006" key="5">
    <source>
        <dbReference type="Google" id="ProtNLM"/>
    </source>
</evidence>
<dbReference type="InterPro" id="IPR024164">
    <property type="entry name" value="KinB-signalling_activ"/>
</dbReference>
<dbReference type="Pfam" id="PF14089">
    <property type="entry name" value="KbaA"/>
    <property type="match status" value="1"/>
</dbReference>
<dbReference type="OrthoDB" id="2374256at2"/>
<keyword evidence="2" id="KW-0812">Transmembrane</keyword>
<protein>
    <recommendedName>
        <fullName evidence="5">KinB-signaling pathway activation protein</fullName>
    </recommendedName>
</protein>
<feature type="transmembrane region" description="Helical" evidence="2">
    <location>
        <begin position="115"/>
        <end position="132"/>
    </location>
</feature>
<dbReference type="SMART" id="SM01251">
    <property type="entry name" value="KbaA"/>
    <property type="match status" value="1"/>
</dbReference>
<organism evidence="3 4">
    <name type="scientific">Macrococcus bovicus</name>
    <dbReference type="NCBI Taxonomy" id="69968"/>
    <lineage>
        <taxon>Bacteria</taxon>
        <taxon>Bacillati</taxon>
        <taxon>Bacillota</taxon>
        <taxon>Bacilli</taxon>
        <taxon>Bacillales</taxon>
        <taxon>Staphylococcaceae</taxon>
        <taxon>Macrococcus</taxon>
    </lineage>
</organism>
<feature type="transmembrane region" description="Helical" evidence="2">
    <location>
        <begin position="84"/>
        <end position="103"/>
    </location>
</feature>
<evidence type="ECO:0000313" key="4">
    <source>
        <dbReference type="Proteomes" id="UP000294843"/>
    </source>
</evidence>
<feature type="transmembrane region" description="Helical" evidence="2">
    <location>
        <begin position="144"/>
        <end position="164"/>
    </location>
</feature>
<dbReference type="AlphaFoldDB" id="A0A4R6BWY9"/>
<keyword evidence="2" id="KW-0472">Membrane</keyword>
<dbReference type="RefSeq" id="WP_133452442.1">
    <property type="nucleotide sequence ID" value="NZ_SCWF01000013.1"/>
</dbReference>
<proteinExistence type="predicted"/>
<dbReference type="PIRSF" id="PIRSF029886">
    <property type="entry name" value="KBAA"/>
    <property type="match status" value="1"/>
</dbReference>
<accession>A0A4R6BWY9</accession>
<dbReference type="EMBL" id="SCWF01000013">
    <property type="protein sequence ID" value="TDM13019.1"/>
    <property type="molecule type" value="Genomic_DNA"/>
</dbReference>
<evidence type="ECO:0000256" key="1">
    <source>
        <dbReference type="SAM" id="MobiDB-lite"/>
    </source>
</evidence>
<evidence type="ECO:0000256" key="2">
    <source>
        <dbReference type="SAM" id="Phobius"/>
    </source>
</evidence>
<feature type="transmembrane region" description="Helical" evidence="2">
    <location>
        <begin position="50"/>
        <end position="72"/>
    </location>
</feature>
<keyword evidence="4" id="KW-1185">Reference proteome</keyword>
<gene>
    <name evidence="3" type="ORF">ERX55_10035</name>
</gene>
<dbReference type="Proteomes" id="UP000294843">
    <property type="component" value="Unassembled WGS sequence"/>
</dbReference>
<keyword evidence="2" id="KW-1133">Transmembrane helix</keyword>
<reference evidence="3 4" key="1">
    <citation type="submission" date="2019-01" db="EMBL/GenBank/DDBJ databases">
        <title>Draft genome sequences of the type strains of six Macrococcus species.</title>
        <authorList>
            <person name="Mazhar S."/>
            <person name="Altermann E."/>
            <person name="Hill C."/>
            <person name="Mcauliffe O."/>
        </authorList>
    </citation>
    <scope>NUCLEOTIDE SEQUENCE [LARGE SCALE GENOMIC DNA]</scope>
    <source>
        <strain evidence="3 4">ATCC 51825</strain>
    </source>
</reference>
<sequence length="228" mass="26520">MTLRNLLKFYGTTLVIGLITTILVSLIFAYDKLTAFLVEGQIGEFLAALIWFMGYGLLIATISQLAYFSYLFIHQLGLGIFRTAWKPIQVVIILFAFFDLIYFRFLRFGEQHGDVVRFIWIPILVLISALLVSYYKSKLTATNVWVPAMFFMIVMTTVELIPFLKVEDTTWLYTTIFPLILCNTFQLLMMPKYNEASKIERAKRRESREERMTASRTKSATVKKKKQQ</sequence>
<feature type="transmembrane region" description="Helical" evidence="2">
    <location>
        <begin position="7"/>
        <end position="30"/>
    </location>
</feature>
<feature type="region of interest" description="Disordered" evidence="1">
    <location>
        <begin position="199"/>
        <end position="228"/>
    </location>
</feature>